<sequence length="530" mass="57471">MPRGVNKSELIRWEEKMPIALPAPATPELGTVEIVRAQGSEYASAAVQQNQVHVFGPDVVSKETVEQAITGAENLSDAVRRIQAVYYLAGYPAVRVVYALAEPDLYVSVSLGKVTKVEAPAPYAAYFDGLTGADPLTDEALEPGRTFASLHADRAGQSANPKFIPDGDGSVLRIEPDDNGPGRSSMGLGFGNPGNRFVGRHFLDWFAKTSFTTGDEFRASGRYGMEGLDNDQPTSDGYNEHTLGWGKVTPWGLIAVQGRYVGYQQVLPVVGVPDPVKFSGNIREGEIGWTGLLHSSFYSRWGVGAKVDYTYKDFAVTVSDQTLQRQEYASAELSTQFSRIFNPLDIPTELSAGVAVRSGLGDNKTDEALVAADLGYLLFRPTVSAKANVTDWVALRLMAIAQITDDRLPEQQQWVVGGIGNIESYLPGVASGDSGGLGRFQLEFKSYDVASVKFSPTLFVEYGYTKYENPLDGQSGAKQSLADGGVGLSMTRGPFEAAVSYAESFHEKKVEKDVLHDSDANMFFRVAMKF</sequence>
<dbReference type="GO" id="GO:0046819">
    <property type="term" value="P:protein secretion by the type V secretion system"/>
    <property type="evidence" value="ECO:0007669"/>
    <property type="project" value="TreeGrafter"/>
</dbReference>
<dbReference type="InterPro" id="IPR005565">
    <property type="entry name" value="Hemolysn_activator_HlyB_C"/>
</dbReference>
<comment type="caution">
    <text evidence="3">The sequence shown here is derived from an EMBL/GenBank/DDBJ whole genome shotgun (WGS) entry which is preliminary data.</text>
</comment>
<dbReference type="Pfam" id="PF03865">
    <property type="entry name" value="ShlB"/>
    <property type="match status" value="1"/>
</dbReference>
<evidence type="ECO:0000259" key="2">
    <source>
        <dbReference type="Pfam" id="PF03865"/>
    </source>
</evidence>
<dbReference type="Gene3D" id="2.40.160.50">
    <property type="entry name" value="membrane protein fhac: a member of the omp85/tpsb transporter family"/>
    <property type="match status" value="1"/>
</dbReference>
<dbReference type="GO" id="GO:0008320">
    <property type="term" value="F:protein transmembrane transporter activity"/>
    <property type="evidence" value="ECO:0007669"/>
    <property type="project" value="TreeGrafter"/>
</dbReference>
<protein>
    <submittedName>
        <fullName evidence="3">Hemolysin activation/secretion protein</fullName>
    </submittedName>
</protein>
<feature type="region of interest" description="Disordered" evidence="1">
    <location>
        <begin position="152"/>
        <end position="185"/>
    </location>
</feature>
<dbReference type="Proteomes" id="UP000295341">
    <property type="component" value="Unassembled WGS sequence"/>
</dbReference>
<reference evidence="3 4" key="1">
    <citation type="submission" date="2019-03" db="EMBL/GenBank/DDBJ databases">
        <title>Genomic Encyclopedia of Type Strains, Phase IV (KMG-IV): sequencing the most valuable type-strain genomes for metagenomic binning, comparative biology and taxonomic classification.</title>
        <authorList>
            <person name="Goeker M."/>
        </authorList>
    </citation>
    <scope>NUCLEOTIDE SEQUENCE [LARGE SCALE GENOMIC DNA]</scope>
    <source>
        <strain evidence="3 4">DSM 26377</strain>
    </source>
</reference>
<dbReference type="EMBL" id="SOBT01000008">
    <property type="protein sequence ID" value="TDU32339.1"/>
    <property type="molecule type" value="Genomic_DNA"/>
</dbReference>
<evidence type="ECO:0000313" key="3">
    <source>
        <dbReference type="EMBL" id="TDU32339.1"/>
    </source>
</evidence>
<proteinExistence type="predicted"/>
<dbReference type="PANTHER" id="PTHR34597">
    <property type="entry name" value="SLR1661 PROTEIN"/>
    <property type="match status" value="1"/>
</dbReference>
<feature type="domain" description="Haemolysin activator HlyB C-terminal" evidence="2">
    <location>
        <begin position="170"/>
        <end position="489"/>
    </location>
</feature>
<evidence type="ECO:0000256" key="1">
    <source>
        <dbReference type="SAM" id="MobiDB-lite"/>
    </source>
</evidence>
<evidence type="ECO:0000313" key="4">
    <source>
        <dbReference type="Proteomes" id="UP000295341"/>
    </source>
</evidence>
<dbReference type="PANTHER" id="PTHR34597:SF3">
    <property type="entry name" value="OUTER MEMBRANE TRANSPORTER CDIB"/>
    <property type="match status" value="1"/>
</dbReference>
<keyword evidence="4" id="KW-1185">Reference proteome</keyword>
<organism evidence="3 4">
    <name type="scientific">Panacagrimonas perspica</name>
    <dbReference type="NCBI Taxonomy" id="381431"/>
    <lineage>
        <taxon>Bacteria</taxon>
        <taxon>Pseudomonadati</taxon>
        <taxon>Pseudomonadota</taxon>
        <taxon>Gammaproteobacteria</taxon>
        <taxon>Nevskiales</taxon>
        <taxon>Nevskiaceae</taxon>
        <taxon>Panacagrimonas</taxon>
    </lineage>
</organism>
<name>A0A4R7PF94_9GAMM</name>
<dbReference type="AlphaFoldDB" id="A0A4R7PF94"/>
<dbReference type="InterPro" id="IPR051544">
    <property type="entry name" value="TPS_OM_transporter"/>
</dbReference>
<accession>A0A4R7PF94</accession>
<gene>
    <name evidence="3" type="ORF">DFR24_1733</name>
</gene>
<dbReference type="GO" id="GO:0098046">
    <property type="term" value="C:type V protein secretion system complex"/>
    <property type="evidence" value="ECO:0007669"/>
    <property type="project" value="TreeGrafter"/>
</dbReference>